<feature type="region of interest" description="Disordered" evidence="1">
    <location>
        <begin position="87"/>
        <end position="106"/>
    </location>
</feature>
<name>A0A0C9UKH0_SPHS4</name>
<sequence length="120" mass="14193">MCSSMRRSRVSQSSRLSQCPWRDGCFAENRIILHRKLFRCLLCDEAFKRRTWCQIVKHFNYRQSKLGDLKASNATHISSIIILPEENYEEEEQNPDARSEQGDKSLWTGYREMGIFEDLD</sequence>
<protein>
    <submittedName>
        <fullName evidence="2">Uncharacterized protein</fullName>
    </submittedName>
</protein>
<organism evidence="2 3">
    <name type="scientific">Sphaerobolus stellatus (strain SS14)</name>
    <dbReference type="NCBI Taxonomy" id="990650"/>
    <lineage>
        <taxon>Eukaryota</taxon>
        <taxon>Fungi</taxon>
        <taxon>Dikarya</taxon>
        <taxon>Basidiomycota</taxon>
        <taxon>Agaricomycotina</taxon>
        <taxon>Agaricomycetes</taxon>
        <taxon>Phallomycetidae</taxon>
        <taxon>Geastrales</taxon>
        <taxon>Sphaerobolaceae</taxon>
        <taxon>Sphaerobolus</taxon>
    </lineage>
</organism>
<dbReference type="EMBL" id="KN837285">
    <property type="protein sequence ID" value="KIJ29357.1"/>
    <property type="molecule type" value="Genomic_DNA"/>
</dbReference>
<evidence type="ECO:0000256" key="1">
    <source>
        <dbReference type="SAM" id="MobiDB-lite"/>
    </source>
</evidence>
<dbReference type="HOGENOM" id="CLU_2051139_0_0_1"/>
<reference evidence="2 3" key="1">
    <citation type="submission" date="2014-06" db="EMBL/GenBank/DDBJ databases">
        <title>Evolutionary Origins and Diversification of the Mycorrhizal Mutualists.</title>
        <authorList>
            <consortium name="DOE Joint Genome Institute"/>
            <consortium name="Mycorrhizal Genomics Consortium"/>
            <person name="Kohler A."/>
            <person name="Kuo A."/>
            <person name="Nagy L.G."/>
            <person name="Floudas D."/>
            <person name="Copeland A."/>
            <person name="Barry K.W."/>
            <person name="Cichocki N."/>
            <person name="Veneault-Fourrey C."/>
            <person name="LaButti K."/>
            <person name="Lindquist E.A."/>
            <person name="Lipzen A."/>
            <person name="Lundell T."/>
            <person name="Morin E."/>
            <person name="Murat C."/>
            <person name="Riley R."/>
            <person name="Ohm R."/>
            <person name="Sun H."/>
            <person name="Tunlid A."/>
            <person name="Henrissat B."/>
            <person name="Grigoriev I.V."/>
            <person name="Hibbett D.S."/>
            <person name="Martin F."/>
        </authorList>
    </citation>
    <scope>NUCLEOTIDE SEQUENCE [LARGE SCALE GENOMIC DNA]</scope>
    <source>
        <strain evidence="2 3">SS14</strain>
    </source>
</reference>
<keyword evidence="3" id="KW-1185">Reference proteome</keyword>
<evidence type="ECO:0000313" key="3">
    <source>
        <dbReference type="Proteomes" id="UP000054279"/>
    </source>
</evidence>
<gene>
    <name evidence="2" type="ORF">M422DRAFT_54211</name>
</gene>
<accession>A0A0C9UKH0</accession>
<dbReference type="AlphaFoldDB" id="A0A0C9UKH0"/>
<evidence type="ECO:0000313" key="2">
    <source>
        <dbReference type="EMBL" id="KIJ29357.1"/>
    </source>
</evidence>
<proteinExistence type="predicted"/>
<dbReference type="Proteomes" id="UP000054279">
    <property type="component" value="Unassembled WGS sequence"/>
</dbReference>